<comment type="similarity">
    <text evidence="2 7">Belongs to the purine-cytosine permease (2.A.39) family.</text>
</comment>
<feature type="transmembrane region" description="Helical" evidence="8">
    <location>
        <begin position="104"/>
        <end position="124"/>
    </location>
</feature>
<feature type="transmembrane region" description="Helical" evidence="8">
    <location>
        <begin position="211"/>
        <end position="233"/>
    </location>
</feature>
<dbReference type="InterPro" id="IPR030191">
    <property type="entry name" value="CodB"/>
</dbReference>
<evidence type="ECO:0000256" key="3">
    <source>
        <dbReference type="ARBA" id="ARBA00022448"/>
    </source>
</evidence>
<feature type="transmembrane region" description="Helical" evidence="8">
    <location>
        <begin position="271"/>
        <end position="291"/>
    </location>
</feature>
<feature type="transmembrane region" description="Helical" evidence="8">
    <location>
        <begin position="34"/>
        <end position="56"/>
    </location>
</feature>
<keyword evidence="3 7" id="KW-0813">Transport</keyword>
<dbReference type="Pfam" id="PF02133">
    <property type="entry name" value="Transp_cyt_pur"/>
    <property type="match status" value="1"/>
</dbReference>
<dbReference type="OrthoDB" id="5444231at2"/>
<reference evidence="9" key="1">
    <citation type="submission" date="2016-01" db="EMBL/GenBank/DDBJ databases">
        <authorList>
            <person name="Peeters C."/>
        </authorList>
    </citation>
    <scope>NUCLEOTIDE SEQUENCE [LARGE SCALE GENOMIC DNA]</scope>
    <source>
        <strain evidence="9">LMG 29317</strain>
    </source>
</reference>
<evidence type="ECO:0000313" key="9">
    <source>
        <dbReference type="EMBL" id="SAL20601.1"/>
    </source>
</evidence>
<keyword evidence="4 8" id="KW-0812">Transmembrane</keyword>
<evidence type="ECO:0000256" key="4">
    <source>
        <dbReference type="ARBA" id="ARBA00022692"/>
    </source>
</evidence>
<feature type="transmembrane region" description="Helical" evidence="8">
    <location>
        <begin position="62"/>
        <end position="83"/>
    </location>
</feature>
<dbReference type="PANTHER" id="PTHR30569">
    <property type="entry name" value="CYTOSINE TRANSPORTER CODB"/>
    <property type="match status" value="1"/>
</dbReference>
<dbReference type="RefSeq" id="WP_061145430.1">
    <property type="nucleotide sequence ID" value="NZ_FCOM02000002.1"/>
</dbReference>
<evidence type="ECO:0000256" key="8">
    <source>
        <dbReference type="SAM" id="Phobius"/>
    </source>
</evidence>
<feature type="transmembrane region" description="Helical" evidence="8">
    <location>
        <begin position="245"/>
        <end position="265"/>
    </location>
</feature>
<accession>A0A158FLT7</accession>
<dbReference type="EMBL" id="FCOM02000002">
    <property type="protein sequence ID" value="SAL20601.1"/>
    <property type="molecule type" value="Genomic_DNA"/>
</dbReference>
<sequence>MQQETIGQSNDAATYAPLTPVPPERRAFGTSDAFALWFSLGIGLLVAQAGALLVPGLSLPHALVAIVIGTVLGVVLLALAGVIGTDTGLAAMSSLRPTLGVRGASVPAVLNAIQLVGWGSFEIIVMRDSADALAKQSFNFSMPLVWTLIFGALATLLAVSGPLSFVRRFLRTWGIWLLLGGAGWLTWNLLAKHDIAALMSRPGTGEMAFGAGIDLVVAMPLSWLPLIADYTRFGKSAGGAFRGTLLGYGIANLWFYALGAIYGLAAGGGDALLTTALAQAGGGLALFLILIDEIDNAFADIHSAAVSTGTFWARASVPMLSCAFGALCTLVALVVAMGKYQNFLLLIGSVFAPLFGVVLADHFIVRKRRIDAAVLADVSGRYGYSGGWHVSAFIAWGIGIAAYHAINQWLPNLGATLPALALGAVCYLLLVSGRRRAYA</sequence>
<evidence type="ECO:0000256" key="5">
    <source>
        <dbReference type="ARBA" id="ARBA00022989"/>
    </source>
</evidence>
<evidence type="ECO:0000256" key="1">
    <source>
        <dbReference type="ARBA" id="ARBA00004141"/>
    </source>
</evidence>
<name>A0A158FLT7_9BURK</name>
<dbReference type="Gene3D" id="1.10.4160.10">
    <property type="entry name" value="Hydantoin permease"/>
    <property type="match status" value="1"/>
</dbReference>
<dbReference type="GO" id="GO:0015209">
    <property type="term" value="F:cytosine transmembrane transporter activity"/>
    <property type="evidence" value="ECO:0007669"/>
    <property type="project" value="InterPro"/>
</dbReference>
<dbReference type="PIRSF" id="PIRSF002744">
    <property type="entry name" value="Pur-cyt_permease"/>
    <property type="match status" value="1"/>
</dbReference>
<feature type="transmembrane region" description="Helical" evidence="8">
    <location>
        <begin position="343"/>
        <end position="365"/>
    </location>
</feature>
<keyword evidence="10" id="KW-1185">Reference proteome</keyword>
<dbReference type="InterPro" id="IPR012732">
    <property type="entry name" value="Thia_CytX"/>
</dbReference>
<keyword evidence="5 8" id="KW-1133">Transmembrane helix</keyword>
<protein>
    <submittedName>
        <fullName evidence="9">Cytosine/purines uracil thiamine allantoin permease</fullName>
    </submittedName>
</protein>
<gene>
    <name evidence="9" type="ORF">AWB74_00753</name>
</gene>
<feature type="transmembrane region" description="Helical" evidence="8">
    <location>
        <begin position="173"/>
        <end position="191"/>
    </location>
</feature>
<organism evidence="9 10">
    <name type="scientific">Caballeronia arvi</name>
    <dbReference type="NCBI Taxonomy" id="1777135"/>
    <lineage>
        <taxon>Bacteria</taxon>
        <taxon>Pseudomonadati</taxon>
        <taxon>Pseudomonadota</taxon>
        <taxon>Betaproteobacteria</taxon>
        <taxon>Burkholderiales</taxon>
        <taxon>Burkholderiaceae</taxon>
        <taxon>Caballeronia</taxon>
    </lineage>
</organism>
<comment type="caution">
    <text evidence="9">The sequence shown here is derived from an EMBL/GenBank/DDBJ whole genome shotgun (WGS) entry which is preliminary data.</text>
</comment>
<evidence type="ECO:0000256" key="2">
    <source>
        <dbReference type="ARBA" id="ARBA00008974"/>
    </source>
</evidence>
<evidence type="ECO:0000256" key="6">
    <source>
        <dbReference type="ARBA" id="ARBA00023136"/>
    </source>
</evidence>
<comment type="subcellular location">
    <subcellularLocation>
        <location evidence="1">Membrane</location>
        <topology evidence="1">Multi-pass membrane protein</topology>
    </subcellularLocation>
</comment>
<dbReference type="InterPro" id="IPR001248">
    <property type="entry name" value="Pur-cyt_permease"/>
</dbReference>
<dbReference type="NCBIfam" id="TIGR02358">
    <property type="entry name" value="thia_cytX"/>
    <property type="match status" value="1"/>
</dbReference>
<feature type="transmembrane region" description="Helical" evidence="8">
    <location>
        <begin position="412"/>
        <end position="431"/>
    </location>
</feature>
<feature type="transmembrane region" description="Helical" evidence="8">
    <location>
        <begin position="386"/>
        <end position="406"/>
    </location>
</feature>
<feature type="transmembrane region" description="Helical" evidence="8">
    <location>
        <begin position="144"/>
        <end position="166"/>
    </location>
</feature>
<dbReference type="Proteomes" id="UP000055019">
    <property type="component" value="Unassembled WGS sequence"/>
</dbReference>
<dbReference type="InterPro" id="IPR026030">
    <property type="entry name" value="Pur-cyt_permease_Fcy2/21/22"/>
</dbReference>
<dbReference type="GO" id="GO:0005886">
    <property type="term" value="C:plasma membrane"/>
    <property type="evidence" value="ECO:0007669"/>
    <property type="project" value="TreeGrafter"/>
</dbReference>
<dbReference type="AlphaFoldDB" id="A0A158FLT7"/>
<proteinExistence type="inferred from homology"/>
<dbReference type="PANTHER" id="PTHR30569:SF0">
    <property type="entry name" value="CYTOSINE PERMEASE"/>
    <property type="match status" value="1"/>
</dbReference>
<evidence type="ECO:0000313" key="10">
    <source>
        <dbReference type="Proteomes" id="UP000055019"/>
    </source>
</evidence>
<keyword evidence="6 7" id="KW-0472">Membrane</keyword>
<evidence type="ECO:0000256" key="7">
    <source>
        <dbReference type="PIRNR" id="PIRNR002744"/>
    </source>
</evidence>
<feature type="transmembrane region" description="Helical" evidence="8">
    <location>
        <begin position="311"/>
        <end position="337"/>
    </location>
</feature>